<evidence type="ECO:0000256" key="6">
    <source>
        <dbReference type="ARBA" id="ARBA00022692"/>
    </source>
</evidence>
<feature type="transmembrane region" description="Helical" evidence="13">
    <location>
        <begin position="33"/>
        <end position="54"/>
    </location>
</feature>
<dbReference type="OrthoDB" id="9807950at2"/>
<evidence type="ECO:0000256" key="3">
    <source>
        <dbReference type="ARBA" id="ARBA00021622"/>
    </source>
</evidence>
<keyword evidence="15" id="KW-0966">Cell projection</keyword>
<dbReference type="AlphaFoldDB" id="A0A3A6U2B1"/>
<keyword evidence="8 13" id="KW-0653">Protein transport</keyword>
<keyword evidence="4 13" id="KW-0813">Transport</keyword>
<feature type="transmembrane region" description="Helical" evidence="13">
    <location>
        <begin position="89"/>
        <end position="114"/>
    </location>
</feature>
<keyword evidence="10 13" id="KW-0472">Membrane</keyword>
<comment type="similarity">
    <text evidence="2 13">Belongs to the type III secretion exporter family.</text>
</comment>
<evidence type="ECO:0000256" key="7">
    <source>
        <dbReference type="ARBA" id="ARBA00022795"/>
    </source>
</evidence>
<feature type="compositionally biased region" description="Basic and acidic residues" evidence="14">
    <location>
        <begin position="1"/>
        <end position="11"/>
    </location>
</feature>
<evidence type="ECO:0000256" key="11">
    <source>
        <dbReference type="ARBA" id="ARBA00023225"/>
    </source>
</evidence>
<comment type="function">
    <text evidence="12 13">Required for formation of the rod structure in the basal body of the flagellar apparatus. Together with FliI and FliH, may constitute the export apparatus of flagellin.</text>
</comment>
<keyword evidence="9 13" id="KW-1133">Transmembrane helix</keyword>
<feature type="region of interest" description="Disordered" evidence="14">
    <location>
        <begin position="356"/>
        <end position="376"/>
    </location>
</feature>
<dbReference type="Pfam" id="PF01312">
    <property type="entry name" value="Bac_export_2"/>
    <property type="match status" value="1"/>
</dbReference>
<keyword evidence="16" id="KW-1185">Reference proteome</keyword>
<evidence type="ECO:0000256" key="5">
    <source>
        <dbReference type="ARBA" id="ARBA00022475"/>
    </source>
</evidence>
<name>A0A3A6U2B1_9GAMM</name>
<evidence type="ECO:0000256" key="2">
    <source>
        <dbReference type="ARBA" id="ARBA00010690"/>
    </source>
</evidence>
<keyword evidence="6 13" id="KW-0812">Transmembrane</keyword>
<dbReference type="GO" id="GO:0009306">
    <property type="term" value="P:protein secretion"/>
    <property type="evidence" value="ECO:0007669"/>
    <property type="project" value="InterPro"/>
</dbReference>
<dbReference type="PANTHER" id="PTHR30531">
    <property type="entry name" value="FLAGELLAR BIOSYNTHETIC PROTEIN FLHB"/>
    <property type="match status" value="1"/>
</dbReference>
<evidence type="ECO:0000256" key="4">
    <source>
        <dbReference type="ARBA" id="ARBA00022448"/>
    </source>
</evidence>
<dbReference type="GO" id="GO:0005886">
    <property type="term" value="C:plasma membrane"/>
    <property type="evidence" value="ECO:0007669"/>
    <property type="project" value="UniProtKB-SubCell"/>
</dbReference>
<sequence length="376" mass="41901">MAEDTGQERTESPTARRLQQAREKGQVARSKELGTSAVLLAAAVSFALIGPALAESLNRMMTKVFTMDRVEIYDTDAMLRVWGVVATEIMWPVFSIVCLIAVVAFLGNVVLGGMSFSTKAMMPKASKLSPMAGFKRMFGVQALIELTKGIAKFLVIAISAYVLLSFYFDDIMQLSTSHLPANVYETLDMLVWMFIVLCSATLLIVVIDVPFQLWNHNKQLKMTKQEVKDEYKDTEGKPEVKGRVRQLQREISQRKMMAEVPNADVIVVNPEHYAVAVKYDADKAIAPYVVAKGVDDIAFKIREIARNHDVSIVSAPPLSRAIYYTTKVDQQIPDGLFTAVAQVLAYVFQLRQFQGGKGRKPTPIPLEQPIPDELKH</sequence>
<dbReference type="RefSeq" id="WP_121851678.1">
    <property type="nucleotide sequence ID" value="NZ_CP037952.1"/>
</dbReference>
<accession>A0A3A6U2B1</accession>
<evidence type="ECO:0000256" key="10">
    <source>
        <dbReference type="ARBA" id="ARBA00023136"/>
    </source>
</evidence>
<dbReference type="InterPro" id="IPR006135">
    <property type="entry name" value="T3SS_substrate_exporter"/>
</dbReference>
<comment type="subcellular location">
    <subcellularLocation>
        <location evidence="1">Cell membrane</location>
        <topology evidence="1">Multi-pass membrane protein</topology>
    </subcellularLocation>
</comment>
<keyword evidence="11 13" id="KW-1006">Bacterial flagellum protein export</keyword>
<evidence type="ECO:0000256" key="13">
    <source>
        <dbReference type="RuleBase" id="RU364091"/>
    </source>
</evidence>
<evidence type="ECO:0000313" key="15">
    <source>
        <dbReference type="EMBL" id="RJY19598.1"/>
    </source>
</evidence>
<dbReference type="Gene3D" id="6.10.250.2080">
    <property type="match status" value="1"/>
</dbReference>
<dbReference type="EMBL" id="QYYH01000001">
    <property type="protein sequence ID" value="RJY19598.1"/>
    <property type="molecule type" value="Genomic_DNA"/>
</dbReference>
<dbReference type="InterPro" id="IPR006136">
    <property type="entry name" value="FlhB"/>
</dbReference>
<dbReference type="FunFam" id="3.40.1690.10:FF:000001">
    <property type="entry name" value="Flagellar biosynthetic protein FlhB"/>
    <property type="match status" value="1"/>
</dbReference>
<reference evidence="15 16" key="1">
    <citation type="submission" date="2018-09" db="EMBL/GenBank/DDBJ databases">
        <title>Phylogeny of the Shewanellaceae, and recommendation for two new genera, Pseudoshewanella and Parashewanella.</title>
        <authorList>
            <person name="Wang G."/>
        </authorList>
    </citation>
    <scope>NUCLEOTIDE SEQUENCE [LARGE SCALE GENOMIC DNA]</scope>
    <source>
        <strain evidence="15 16">KCTC 22492</strain>
    </source>
</reference>
<dbReference type="NCBIfam" id="TIGR00328">
    <property type="entry name" value="flhB"/>
    <property type="match status" value="1"/>
</dbReference>
<evidence type="ECO:0000313" key="16">
    <source>
        <dbReference type="Proteomes" id="UP000273022"/>
    </source>
</evidence>
<dbReference type="PRINTS" id="PR00950">
    <property type="entry name" value="TYPE3IMSPROT"/>
</dbReference>
<dbReference type="InterPro" id="IPR029025">
    <property type="entry name" value="T3SS_substrate_exporter_C"/>
</dbReference>
<feature type="transmembrane region" description="Helical" evidence="13">
    <location>
        <begin position="189"/>
        <end position="214"/>
    </location>
</feature>
<dbReference type="Gene3D" id="3.40.1690.10">
    <property type="entry name" value="secretion proteins EscU"/>
    <property type="match status" value="1"/>
</dbReference>
<proteinExistence type="inferred from homology"/>
<protein>
    <recommendedName>
        <fullName evidence="3 13">Flagellar biosynthetic protein FlhB</fullName>
    </recommendedName>
</protein>
<feature type="transmembrane region" description="Helical" evidence="13">
    <location>
        <begin position="150"/>
        <end position="169"/>
    </location>
</feature>
<dbReference type="PANTHER" id="PTHR30531:SF12">
    <property type="entry name" value="FLAGELLAR BIOSYNTHETIC PROTEIN FLHB"/>
    <property type="match status" value="1"/>
</dbReference>
<evidence type="ECO:0000256" key="14">
    <source>
        <dbReference type="SAM" id="MobiDB-lite"/>
    </source>
</evidence>
<evidence type="ECO:0000256" key="8">
    <source>
        <dbReference type="ARBA" id="ARBA00022927"/>
    </source>
</evidence>
<organism evidence="15 16">
    <name type="scientific">Parashewanella spongiae</name>
    <dbReference type="NCBI Taxonomy" id="342950"/>
    <lineage>
        <taxon>Bacteria</taxon>
        <taxon>Pseudomonadati</taxon>
        <taxon>Pseudomonadota</taxon>
        <taxon>Gammaproteobacteria</taxon>
        <taxon>Alteromonadales</taxon>
        <taxon>Shewanellaceae</taxon>
        <taxon>Parashewanella</taxon>
    </lineage>
</organism>
<keyword evidence="7 13" id="KW-1005">Bacterial flagellum biogenesis</keyword>
<keyword evidence="5 13" id="KW-1003">Cell membrane</keyword>
<evidence type="ECO:0000256" key="9">
    <source>
        <dbReference type="ARBA" id="ARBA00022989"/>
    </source>
</evidence>
<dbReference type="SUPFAM" id="SSF160544">
    <property type="entry name" value="EscU C-terminal domain-like"/>
    <property type="match status" value="1"/>
</dbReference>
<keyword evidence="15" id="KW-0969">Cilium</keyword>
<evidence type="ECO:0000256" key="12">
    <source>
        <dbReference type="ARBA" id="ARBA00025078"/>
    </source>
</evidence>
<dbReference type="GO" id="GO:0044780">
    <property type="term" value="P:bacterial-type flagellum assembly"/>
    <property type="evidence" value="ECO:0007669"/>
    <property type="project" value="InterPro"/>
</dbReference>
<keyword evidence="15" id="KW-0282">Flagellum</keyword>
<feature type="region of interest" description="Disordered" evidence="14">
    <location>
        <begin position="1"/>
        <end position="25"/>
    </location>
</feature>
<gene>
    <name evidence="13 15" type="primary">flhB</name>
    <name evidence="15" type="ORF">D5R81_00400</name>
</gene>
<evidence type="ECO:0000256" key="1">
    <source>
        <dbReference type="ARBA" id="ARBA00004651"/>
    </source>
</evidence>
<dbReference type="Proteomes" id="UP000273022">
    <property type="component" value="Unassembled WGS sequence"/>
</dbReference>
<comment type="caution">
    <text evidence="15">The sequence shown here is derived from an EMBL/GenBank/DDBJ whole genome shotgun (WGS) entry which is preliminary data.</text>
</comment>